<dbReference type="EMBL" id="CAKXAJ010018659">
    <property type="protein sequence ID" value="CAH2217851.1"/>
    <property type="molecule type" value="Genomic_DNA"/>
</dbReference>
<evidence type="ECO:0000313" key="1">
    <source>
        <dbReference type="EMBL" id="CAH2217851.1"/>
    </source>
</evidence>
<protein>
    <submittedName>
        <fullName evidence="1">Jg10816 protein</fullName>
    </submittedName>
</protein>
<dbReference type="PANTHER" id="PTHR11686:SF9">
    <property type="entry name" value="RE13973P"/>
    <property type="match status" value="1"/>
</dbReference>
<dbReference type="Proteomes" id="UP000838756">
    <property type="component" value="Unassembled WGS sequence"/>
</dbReference>
<comment type="caution">
    <text evidence="1">The sequence shown here is derived from an EMBL/GenBank/DDBJ whole genome shotgun (WGS) entry which is preliminary data.</text>
</comment>
<proteinExistence type="predicted"/>
<organism evidence="1 2">
    <name type="scientific">Pararge aegeria aegeria</name>
    <dbReference type="NCBI Taxonomy" id="348720"/>
    <lineage>
        <taxon>Eukaryota</taxon>
        <taxon>Metazoa</taxon>
        <taxon>Ecdysozoa</taxon>
        <taxon>Arthropoda</taxon>
        <taxon>Hexapoda</taxon>
        <taxon>Insecta</taxon>
        <taxon>Pterygota</taxon>
        <taxon>Neoptera</taxon>
        <taxon>Endopterygota</taxon>
        <taxon>Lepidoptera</taxon>
        <taxon>Glossata</taxon>
        <taxon>Ditrysia</taxon>
        <taxon>Papilionoidea</taxon>
        <taxon>Nymphalidae</taxon>
        <taxon>Satyrinae</taxon>
        <taxon>Satyrini</taxon>
        <taxon>Parargina</taxon>
        <taxon>Pararge</taxon>
    </lineage>
</organism>
<dbReference type="InterPro" id="IPR029055">
    <property type="entry name" value="Ntn_hydrolases_N"/>
</dbReference>
<dbReference type="GO" id="GO:0006751">
    <property type="term" value="P:glutathione catabolic process"/>
    <property type="evidence" value="ECO:0007669"/>
    <property type="project" value="InterPro"/>
</dbReference>
<evidence type="ECO:0000313" key="2">
    <source>
        <dbReference type="Proteomes" id="UP000838756"/>
    </source>
</evidence>
<name>A0A8S4QQY4_9NEOP</name>
<dbReference type="OrthoDB" id="1081007at2759"/>
<dbReference type="PRINTS" id="PR01210">
    <property type="entry name" value="GGTRANSPTASE"/>
</dbReference>
<dbReference type="SUPFAM" id="SSF56235">
    <property type="entry name" value="N-terminal nucleophile aminohydrolases (Ntn hydrolases)"/>
    <property type="match status" value="1"/>
</dbReference>
<dbReference type="GO" id="GO:0036374">
    <property type="term" value="F:glutathione hydrolase activity"/>
    <property type="evidence" value="ECO:0007669"/>
    <property type="project" value="InterPro"/>
</dbReference>
<dbReference type="Pfam" id="PF01019">
    <property type="entry name" value="G_glu_transpept"/>
    <property type="match status" value="1"/>
</dbReference>
<sequence length="184" mass="20352">MHTSPSSPKTLGPWSSGTKNLINIVSQKLVLTSGDPRAGAYLAQRLSLATQRGPLSVGVPGELRGMWAAHKRWGKLPWESLVKPTLEFCKYGFIMSKALHDGLETAPYVKNDPHLKRTYYNTSKDKFHKPGTLVKPSEALCNTLRIIAEKGGDVLYNGTLAVDFLEDLQRVGSIITAEDLRDYQ</sequence>
<keyword evidence="2" id="KW-1185">Reference proteome</keyword>
<dbReference type="PANTHER" id="PTHR11686">
    <property type="entry name" value="GAMMA GLUTAMYL TRANSPEPTIDASE"/>
    <property type="match status" value="1"/>
</dbReference>
<dbReference type="AlphaFoldDB" id="A0A8S4QQY4"/>
<accession>A0A8S4QQY4</accession>
<dbReference type="InterPro" id="IPR000101">
    <property type="entry name" value="GGT_peptidase"/>
</dbReference>
<dbReference type="GO" id="GO:0005886">
    <property type="term" value="C:plasma membrane"/>
    <property type="evidence" value="ECO:0007669"/>
    <property type="project" value="TreeGrafter"/>
</dbReference>
<reference evidence="1" key="1">
    <citation type="submission" date="2022-03" db="EMBL/GenBank/DDBJ databases">
        <authorList>
            <person name="Lindestad O."/>
        </authorList>
    </citation>
    <scope>NUCLEOTIDE SEQUENCE</scope>
</reference>
<gene>
    <name evidence="1" type="primary">jg10816</name>
    <name evidence="1" type="ORF">PAEG_LOCUS5729</name>
</gene>